<feature type="region of interest" description="Disordered" evidence="2">
    <location>
        <begin position="181"/>
        <end position="204"/>
    </location>
</feature>
<dbReference type="Proteomes" id="UP001178507">
    <property type="component" value="Unassembled WGS sequence"/>
</dbReference>
<evidence type="ECO:0000256" key="1">
    <source>
        <dbReference type="SAM" id="Coils"/>
    </source>
</evidence>
<comment type="caution">
    <text evidence="3">The sequence shown here is derived from an EMBL/GenBank/DDBJ whole genome shotgun (WGS) entry which is preliminary data.</text>
</comment>
<feature type="coiled-coil region" evidence="1">
    <location>
        <begin position="30"/>
        <end position="102"/>
    </location>
</feature>
<name>A0AA36IDH0_9DINO</name>
<dbReference type="EMBL" id="CAUJNA010001258">
    <property type="protein sequence ID" value="CAJ1385625.1"/>
    <property type="molecule type" value="Genomic_DNA"/>
</dbReference>
<evidence type="ECO:0000313" key="4">
    <source>
        <dbReference type="Proteomes" id="UP001178507"/>
    </source>
</evidence>
<sequence>MLESARDEEGQAALLKRVGLSVLHSNTSYWERSREEASEAEQQLEQLRREAKLRAARCEGQLETLARDAREEQERRLISDRIGRELEALRSELRQKEAAEEERLRHLYRSVLGPESVSHPAPTAPWHREPDLSLGIKEPDWGRLKMSPVPPLILSEAKLLDDPLDSSYGREDLKGDIRLKAGAQEQPERIRVPRLTPGRKDMRDADKLLRVSGEHWLAA</sequence>
<keyword evidence="4" id="KW-1185">Reference proteome</keyword>
<protein>
    <submittedName>
        <fullName evidence="3">Uncharacterized protein</fullName>
    </submittedName>
</protein>
<organism evidence="3 4">
    <name type="scientific">Effrenium voratum</name>
    <dbReference type="NCBI Taxonomy" id="2562239"/>
    <lineage>
        <taxon>Eukaryota</taxon>
        <taxon>Sar</taxon>
        <taxon>Alveolata</taxon>
        <taxon>Dinophyceae</taxon>
        <taxon>Suessiales</taxon>
        <taxon>Symbiodiniaceae</taxon>
        <taxon>Effrenium</taxon>
    </lineage>
</organism>
<dbReference type="AlphaFoldDB" id="A0AA36IDH0"/>
<keyword evidence="1" id="KW-0175">Coiled coil</keyword>
<gene>
    <name evidence="3" type="ORF">EVOR1521_LOCUS12191</name>
</gene>
<accession>A0AA36IDH0</accession>
<reference evidence="3" key="1">
    <citation type="submission" date="2023-08" db="EMBL/GenBank/DDBJ databases">
        <authorList>
            <person name="Chen Y."/>
            <person name="Shah S."/>
            <person name="Dougan E. K."/>
            <person name="Thang M."/>
            <person name="Chan C."/>
        </authorList>
    </citation>
    <scope>NUCLEOTIDE SEQUENCE</scope>
</reference>
<evidence type="ECO:0000313" key="3">
    <source>
        <dbReference type="EMBL" id="CAJ1385625.1"/>
    </source>
</evidence>
<evidence type="ECO:0000256" key="2">
    <source>
        <dbReference type="SAM" id="MobiDB-lite"/>
    </source>
</evidence>
<proteinExistence type="predicted"/>